<dbReference type="InterPro" id="IPR058647">
    <property type="entry name" value="BSH_CzcB-like"/>
</dbReference>
<evidence type="ECO:0000313" key="6">
    <source>
        <dbReference type="EMBL" id="TMQ73665.1"/>
    </source>
</evidence>
<comment type="caution">
    <text evidence="6">The sequence shown here is derived from an EMBL/GenBank/DDBJ whole genome shotgun (WGS) entry which is preliminary data.</text>
</comment>
<evidence type="ECO:0000259" key="3">
    <source>
        <dbReference type="Pfam" id="PF25954"/>
    </source>
</evidence>
<evidence type="ECO:0000259" key="4">
    <source>
        <dbReference type="Pfam" id="PF25973"/>
    </source>
</evidence>
<dbReference type="InterPro" id="IPR058792">
    <property type="entry name" value="Beta-barrel_RND_2"/>
</dbReference>
<proteinExistence type="inferred from homology"/>
<comment type="similarity">
    <text evidence="1">Belongs to the membrane fusion protein (MFP) (TC 8.A.1) family.</text>
</comment>
<dbReference type="PANTHER" id="PTHR30469">
    <property type="entry name" value="MULTIDRUG RESISTANCE PROTEIN MDTA"/>
    <property type="match status" value="1"/>
</dbReference>
<dbReference type="Pfam" id="PF25973">
    <property type="entry name" value="BSH_CzcB"/>
    <property type="match status" value="1"/>
</dbReference>
<evidence type="ECO:0000256" key="1">
    <source>
        <dbReference type="ARBA" id="ARBA00009477"/>
    </source>
</evidence>
<dbReference type="Pfam" id="PF25954">
    <property type="entry name" value="Beta-barrel_RND_2"/>
    <property type="match status" value="1"/>
</dbReference>
<organism evidence="6 7">
    <name type="scientific">Eiseniibacteriota bacterium</name>
    <dbReference type="NCBI Taxonomy" id="2212470"/>
    <lineage>
        <taxon>Bacteria</taxon>
        <taxon>Candidatus Eiseniibacteriota</taxon>
    </lineage>
</organism>
<dbReference type="InterPro" id="IPR058637">
    <property type="entry name" value="YknX-like_C"/>
</dbReference>
<dbReference type="NCBIfam" id="TIGR01730">
    <property type="entry name" value="RND_mfp"/>
    <property type="match status" value="1"/>
</dbReference>
<evidence type="ECO:0000256" key="2">
    <source>
        <dbReference type="SAM" id="Phobius"/>
    </source>
</evidence>
<dbReference type="AlphaFoldDB" id="A0A538UCP3"/>
<feature type="domain" description="YknX-like C-terminal permuted SH3-like" evidence="5">
    <location>
        <begin position="293"/>
        <end position="359"/>
    </location>
</feature>
<dbReference type="PANTHER" id="PTHR30469:SF15">
    <property type="entry name" value="HLYD FAMILY OF SECRETION PROTEINS"/>
    <property type="match status" value="1"/>
</dbReference>
<dbReference type="FunFam" id="2.40.30.170:FF:000010">
    <property type="entry name" value="Efflux RND transporter periplasmic adaptor subunit"/>
    <property type="match status" value="1"/>
</dbReference>
<gene>
    <name evidence="6" type="ORF">E6K81_03565</name>
</gene>
<dbReference type="Gene3D" id="2.40.30.170">
    <property type="match status" value="1"/>
</dbReference>
<protein>
    <submittedName>
        <fullName evidence="6">Efflux RND transporter periplasmic adaptor subunit</fullName>
    </submittedName>
</protein>
<evidence type="ECO:0000259" key="5">
    <source>
        <dbReference type="Pfam" id="PF25989"/>
    </source>
</evidence>
<keyword evidence="2" id="KW-0812">Transmembrane</keyword>
<feature type="transmembrane region" description="Helical" evidence="2">
    <location>
        <begin position="13"/>
        <end position="34"/>
    </location>
</feature>
<keyword evidence="2" id="KW-0472">Membrane</keyword>
<dbReference type="SUPFAM" id="SSF111369">
    <property type="entry name" value="HlyD-like secretion proteins"/>
    <property type="match status" value="1"/>
</dbReference>
<reference evidence="6 7" key="1">
    <citation type="journal article" date="2019" name="Nat. Microbiol.">
        <title>Mediterranean grassland soil C-N compound turnover is dependent on rainfall and depth, and is mediated by genomically divergent microorganisms.</title>
        <authorList>
            <person name="Diamond S."/>
            <person name="Andeer P.F."/>
            <person name="Li Z."/>
            <person name="Crits-Christoph A."/>
            <person name="Burstein D."/>
            <person name="Anantharaman K."/>
            <person name="Lane K.R."/>
            <person name="Thomas B.C."/>
            <person name="Pan C."/>
            <person name="Northen T.R."/>
            <person name="Banfield J.F."/>
        </authorList>
    </citation>
    <scope>NUCLEOTIDE SEQUENCE [LARGE SCALE GENOMIC DNA]</scope>
    <source>
        <strain evidence="6">WS_11</strain>
    </source>
</reference>
<dbReference type="Gene3D" id="2.40.420.20">
    <property type="match status" value="1"/>
</dbReference>
<dbReference type="Pfam" id="PF25989">
    <property type="entry name" value="YknX_C"/>
    <property type="match status" value="1"/>
</dbReference>
<dbReference type="EMBL" id="VBPB01000053">
    <property type="protein sequence ID" value="TMQ73665.1"/>
    <property type="molecule type" value="Genomic_DNA"/>
</dbReference>
<dbReference type="Gene3D" id="2.40.50.100">
    <property type="match status" value="1"/>
</dbReference>
<sequence length="363" mass="39337">MDAPIKPRRLGTVWVWSALAVLIVAGAVGGVFLARNARGNGKKKSDREGPPASPVELSLIQKGSISTWLETTTSLEPRNSAALVARGQGEVVEVRSEEGRWVERGAILARLDDTDARLAVERADLAAQGAKRDADRGHQLATQGFLSPKELDDLDLKLRAANVELEQRRHDLANMRVVAPFAGRVTDRMIHLGETVMPGRECFRLVDVEPMLARVFFPERELGHVQVGETASLEVDAHPGKSFPARVTLVNPVVERSNGTFKVTLEVRDPEGLLRPGSFVRVRIRTGVFDDALLLPRRAALNEDGEDYVFVARGDTVARVPVRLGAVSGDAAQVLAGLVSGDQVVTIGQGGLKQGSRIKPVHF</sequence>
<keyword evidence="2" id="KW-1133">Transmembrane helix</keyword>
<dbReference type="InterPro" id="IPR006143">
    <property type="entry name" value="RND_pump_MFP"/>
</dbReference>
<name>A0A538UCP3_UNCEI</name>
<feature type="domain" description="CzcB-like barrel-sandwich hybrid" evidence="4">
    <location>
        <begin position="81"/>
        <end position="207"/>
    </location>
</feature>
<feature type="domain" description="CusB-like beta-barrel" evidence="3">
    <location>
        <begin position="217"/>
        <end position="286"/>
    </location>
</feature>
<accession>A0A538UCP3</accession>
<dbReference type="Gene3D" id="1.10.287.470">
    <property type="entry name" value="Helix hairpin bin"/>
    <property type="match status" value="1"/>
</dbReference>
<dbReference type="GO" id="GO:1990281">
    <property type="term" value="C:efflux pump complex"/>
    <property type="evidence" value="ECO:0007669"/>
    <property type="project" value="TreeGrafter"/>
</dbReference>
<dbReference type="Proteomes" id="UP000319771">
    <property type="component" value="Unassembled WGS sequence"/>
</dbReference>
<dbReference type="GO" id="GO:0015562">
    <property type="term" value="F:efflux transmembrane transporter activity"/>
    <property type="evidence" value="ECO:0007669"/>
    <property type="project" value="TreeGrafter"/>
</dbReference>
<evidence type="ECO:0000313" key="7">
    <source>
        <dbReference type="Proteomes" id="UP000319771"/>
    </source>
</evidence>